<evidence type="ECO:0000313" key="2">
    <source>
        <dbReference type="EMBL" id="KAL3780800.1"/>
    </source>
</evidence>
<dbReference type="AlphaFoldDB" id="A0ABD3NY46"/>
<keyword evidence="1" id="KW-0732">Signal</keyword>
<evidence type="ECO:0000313" key="3">
    <source>
        <dbReference type="Proteomes" id="UP001530400"/>
    </source>
</evidence>
<evidence type="ECO:0000256" key="1">
    <source>
        <dbReference type="SAM" id="SignalP"/>
    </source>
</evidence>
<feature type="signal peptide" evidence="1">
    <location>
        <begin position="1"/>
        <end position="17"/>
    </location>
</feature>
<dbReference type="Proteomes" id="UP001530400">
    <property type="component" value="Unassembled WGS sequence"/>
</dbReference>
<gene>
    <name evidence="2" type="ORF">ACHAWO_004446</name>
</gene>
<protein>
    <submittedName>
        <fullName evidence="2">Uncharacterized protein</fullName>
    </submittedName>
</protein>
<organism evidence="2 3">
    <name type="scientific">Cyclotella atomus</name>
    <dbReference type="NCBI Taxonomy" id="382360"/>
    <lineage>
        <taxon>Eukaryota</taxon>
        <taxon>Sar</taxon>
        <taxon>Stramenopiles</taxon>
        <taxon>Ochrophyta</taxon>
        <taxon>Bacillariophyta</taxon>
        <taxon>Coscinodiscophyceae</taxon>
        <taxon>Thalassiosirophycidae</taxon>
        <taxon>Stephanodiscales</taxon>
        <taxon>Stephanodiscaceae</taxon>
        <taxon>Cyclotella</taxon>
    </lineage>
</organism>
<accession>A0ABD3NY46</accession>
<feature type="chain" id="PRO_5044847670" evidence="1">
    <location>
        <begin position="18"/>
        <end position="281"/>
    </location>
</feature>
<proteinExistence type="predicted"/>
<name>A0ABD3NY46_9STRA</name>
<sequence>MRSYATLLLSLFPLTNSARLTFSDGGNYTISSNYDETNIFVLNSTSLTLSSDAYSINAPSSTDDGESAIRVENAYLHVNGGKITGAANIGGSGVTITTDKDRDSKSYATFEDGVEIIGGSAGREHTTKGGDAVQIIQQGAEATFNGGKFTPGTGCTLNVCGVQTDDGNSLQVLYGKAIIKGGVFEGNIYSLSGDVEVHGCIEFDGETITGVLLDGNKFDVRFNGQPNYLQIVYNKTVCEDDTASEAPDSSNAPSNGACSYSAFVLFKLTIGICVMICLSAL</sequence>
<reference evidence="2 3" key="1">
    <citation type="submission" date="2024-10" db="EMBL/GenBank/DDBJ databases">
        <title>Updated reference genomes for cyclostephanoid diatoms.</title>
        <authorList>
            <person name="Roberts W.R."/>
            <person name="Alverson A.J."/>
        </authorList>
    </citation>
    <scope>NUCLEOTIDE SEQUENCE [LARGE SCALE GENOMIC DNA]</scope>
    <source>
        <strain evidence="2 3">AJA010-31</strain>
    </source>
</reference>
<keyword evidence="3" id="KW-1185">Reference proteome</keyword>
<comment type="caution">
    <text evidence="2">The sequence shown here is derived from an EMBL/GenBank/DDBJ whole genome shotgun (WGS) entry which is preliminary data.</text>
</comment>
<dbReference type="EMBL" id="JALLPJ020000874">
    <property type="protein sequence ID" value="KAL3780800.1"/>
    <property type="molecule type" value="Genomic_DNA"/>
</dbReference>